<evidence type="ECO:0000313" key="10">
    <source>
        <dbReference type="EMBL" id="EMI24235.1"/>
    </source>
</evidence>
<reference evidence="10 11" key="1">
    <citation type="journal article" date="2013" name="Mar. Genomics">
        <title>Expression of sulfatases in Rhodopirellula baltica and the diversity of sulfatases in the genus Rhodopirellula.</title>
        <authorList>
            <person name="Wegner C.E."/>
            <person name="Richter-Heitmann T."/>
            <person name="Klindworth A."/>
            <person name="Klockow C."/>
            <person name="Richter M."/>
            <person name="Achstetter T."/>
            <person name="Glockner F.O."/>
            <person name="Harder J."/>
        </authorList>
    </citation>
    <scope>NUCLEOTIDE SEQUENCE [LARGE SCALE GENOMIC DNA]</scope>
    <source>
        <strain evidence="10 11">SH398</strain>
    </source>
</reference>
<comment type="cofactor">
    <cofactor evidence="1">
        <name>Ca(2+)</name>
        <dbReference type="ChEBI" id="CHEBI:29108"/>
    </cofactor>
</comment>
<dbReference type="GO" id="GO:0004065">
    <property type="term" value="F:arylsulfatase activity"/>
    <property type="evidence" value="ECO:0007669"/>
    <property type="project" value="TreeGrafter"/>
</dbReference>
<protein>
    <submittedName>
        <fullName evidence="10">N-acetylgalactosamine 6-sulfate sulfatase (GALNS)</fullName>
    </submittedName>
</protein>
<proteinExistence type="inferred from homology"/>
<evidence type="ECO:0000313" key="11">
    <source>
        <dbReference type="Proteomes" id="UP000011996"/>
    </source>
</evidence>
<evidence type="ECO:0000256" key="1">
    <source>
        <dbReference type="ARBA" id="ARBA00001913"/>
    </source>
</evidence>
<evidence type="ECO:0000259" key="8">
    <source>
        <dbReference type="Pfam" id="PF00884"/>
    </source>
</evidence>
<comment type="similarity">
    <text evidence="2">Belongs to the sulfatase family.</text>
</comment>
<evidence type="ECO:0000256" key="6">
    <source>
        <dbReference type="ARBA" id="ARBA00022837"/>
    </source>
</evidence>
<evidence type="ECO:0000256" key="3">
    <source>
        <dbReference type="ARBA" id="ARBA00022723"/>
    </source>
</evidence>
<dbReference type="InterPro" id="IPR024607">
    <property type="entry name" value="Sulfatase_CS"/>
</dbReference>
<evidence type="ECO:0000256" key="2">
    <source>
        <dbReference type="ARBA" id="ARBA00008779"/>
    </source>
</evidence>
<dbReference type="Gene3D" id="3.30.1120.10">
    <property type="match status" value="1"/>
</dbReference>
<dbReference type="AlphaFoldDB" id="M5RY53"/>
<dbReference type="GO" id="GO:0046872">
    <property type="term" value="F:metal ion binding"/>
    <property type="evidence" value="ECO:0007669"/>
    <property type="project" value="UniProtKB-KW"/>
</dbReference>
<dbReference type="PANTHER" id="PTHR42693">
    <property type="entry name" value="ARYLSULFATASE FAMILY MEMBER"/>
    <property type="match status" value="1"/>
</dbReference>
<dbReference type="Pfam" id="PF00884">
    <property type="entry name" value="Sulfatase"/>
    <property type="match status" value="1"/>
</dbReference>
<dbReference type="InterPro" id="IPR050738">
    <property type="entry name" value="Sulfatase"/>
</dbReference>
<feature type="region of interest" description="Disordered" evidence="7">
    <location>
        <begin position="768"/>
        <end position="790"/>
    </location>
</feature>
<dbReference type="Gene3D" id="2.60.120.560">
    <property type="entry name" value="Exo-inulinase, domain 1"/>
    <property type="match status" value="1"/>
</dbReference>
<dbReference type="InterPro" id="IPR010496">
    <property type="entry name" value="AL/BT2_dom"/>
</dbReference>
<organism evidence="10 11">
    <name type="scientific">Rhodopirellula europaea SH398</name>
    <dbReference type="NCBI Taxonomy" id="1263868"/>
    <lineage>
        <taxon>Bacteria</taxon>
        <taxon>Pseudomonadati</taxon>
        <taxon>Planctomycetota</taxon>
        <taxon>Planctomycetia</taxon>
        <taxon>Pirellulales</taxon>
        <taxon>Pirellulaceae</taxon>
        <taxon>Rhodopirellula</taxon>
    </lineage>
</organism>
<dbReference type="CDD" id="cd16144">
    <property type="entry name" value="ARS_like"/>
    <property type="match status" value="1"/>
</dbReference>
<evidence type="ECO:0000256" key="7">
    <source>
        <dbReference type="SAM" id="MobiDB-lite"/>
    </source>
</evidence>
<dbReference type="InterPro" id="IPR017850">
    <property type="entry name" value="Alkaline_phosphatase_core_sf"/>
</dbReference>
<dbReference type="SUPFAM" id="SSF53649">
    <property type="entry name" value="Alkaline phosphatase-like"/>
    <property type="match status" value="1"/>
</dbReference>
<name>M5RY53_9BACT</name>
<evidence type="ECO:0000256" key="5">
    <source>
        <dbReference type="ARBA" id="ARBA00022801"/>
    </source>
</evidence>
<dbReference type="InterPro" id="IPR000917">
    <property type="entry name" value="Sulfatase_N"/>
</dbReference>
<keyword evidence="5" id="KW-0378">Hydrolase</keyword>
<feature type="domain" description="Sulfatase N-terminal" evidence="8">
    <location>
        <begin position="304"/>
        <end position="639"/>
    </location>
</feature>
<keyword evidence="6" id="KW-0106">Calcium</keyword>
<dbReference type="PROSITE" id="PS00523">
    <property type="entry name" value="SULFATASE_1"/>
    <property type="match status" value="1"/>
</dbReference>
<gene>
    <name evidence="10" type="ORF">RESH_05170</name>
</gene>
<accession>M5RY53</accession>
<dbReference type="STRING" id="1263868.RESH_05170"/>
<comment type="caution">
    <text evidence="10">The sequence shown here is derived from an EMBL/GenBank/DDBJ whole genome shotgun (WGS) entry which is preliminary data.</text>
</comment>
<dbReference type="PANTHER" id="PTHR42693:SF42">
    <property type="entry name" value="ARYLSULFATASE G"/>
    <property type="match status" value="1"/>
</dbReference>
<dbReference type="PATRIC" id="fig|1263868.3.peg.5620"/>
<dbReference type="Pfam" id="PF06439">
    <property type="entry name" value="3keto-disac_hyd"/>
    <property type="match status" value="1"/>
</dbReference>
<feature type="compositionally biased region" description="Basic residues" evidence="7">
    <location>
        <begin position="780"/>
        <end position="790"/>
    </location>
</feature>
<keyword evidence="3" id="KW-0479">Metal-binding</keyword>
<keyword evidence="4" id="KW-0732">Signal</keyword>
<sequence>MTGRSPHGQVIRPYIPSHLKTGLPQLWLPIPTGQPTMNRIPLSLLALAICVCASHVIVAGELDPQQDAWHAKYKGQANAPLPEEMLLNTDPEPDLSKGFTSLFNGKDLSGWTPKGGTCKFTVKDGILVGQVVPGSNSTYLSTERNDFDDFIFTCDMKWEESCNSGVMFRAQSKPGKNGTETVFGPQAEMEGFSQDRHWSGGIYGQSCGGYFYPLWLKEHKKARAATKEDIWNRVTISAQGNVVKTWINGVPAAHWIDDGSYPKGFFGLQVHKGAKGTVLWKNIRVKELANKPAASPKASASKRPNVLFILADDLGWSDTTLFGTTKLYQTPNIERLAKRGMTFTRAYSSSPLCSPTRASVLTGLSPARHGITSPTCHLPKVVLEPQETAKGPPNKFSTAPKSVSRLDPKYYTLAEMFRDNGYATGHFGKWHLGSEPYSPLEHGFDVDLPHHPGPGPAGSYVAPWKFKDFDHDPMIPDEHLEDRMAKEAVRFLEQHADEPFFLNYWMFSVHAPFDAKKELIEEYRDRVDPNDPQRCPTYAAMIESMDDAIGTLLDTLDRLEIADETIIVFASDNGGNMYNEVDGTTATSNAPLRGGKATMYEGGVRGPAIVVQPGVVEAGSRSDAIIQSIDFYPTLLEMLSIDAQPNQMFDGVSIVPALQGKPLQREAIFTYFPHDPPVPNWIPPSVSVHQGDWKLIRIFHGGQNGSHRYKLFDLKNDLGERTNLAAKHPELVQQLDKLIEQHLVETNAVRPLVNPRFDPARYNLSAEGKGVLKRTGNTPKKTKPRVHRKPVAGWLPGGTCDLSVSNNVLRVESTGGDPHLSFSLPEVVKASPMTFTVEMQSNSSGSGQIFWKEIGLPYNAVRSQVFDVTHDGNVHTYSIQLSPKGPVQGVRIDPSNSPGQIEIRQMRLLNGDGDTIQEWTFTDASR</sequence>
<dbReference type="Proteomes" id="UP000011996">
    <property type="component" value="Unassembled WGS sequence"/>
</dbReference>
<dbReference type="Gene3D" id="3.40.720.10">
    <property type="entry name" value="Alkaline Phosphatase, subunit A"/>
    <property type="match status" value="1"/>
</dbReference>
<evidence type="ECO:0000259" key="9">
    <source>
        <dbReference type="Pfam" id="PF06439"/>
    </source>
</evidence>
<feature type="domain" description="3-keto-alpha-glucoside-1,2-lyase/3-keto-2-hydroxy-glucal hydratase" evidence="9">
    <location>
        <begin position="98"/>
        <end position="286"/>
    </location>
</feature>
<evidence type="ECO:0000256" key="4">
    <source>
        <dbReference type="ARBA" id="ARBA00022729"/>
    </source>
</evidence>
<dbReference type="EMBL" id="ANOF01000163">
    <property type="protein sequence ID" value="EMI24235.1"/>
    <property type="molecule type" value="Genomic_DNA"/>
</dbReference>